<name>A0ABC9HIU0_FASHE</name>
<gene>
    <name evidence="1" type="ORF">FHB240107_LOCUS8458</name>
</gene>
<protein>
    <submittedName>
        <fullName evidence="1">Uncharacterized protein</fullName>
    </submittedName>
</protein>
<reference evidence="1 2" key="1">
    <citation type="submission" date="2024-08" db="EMBL/GenBank/DDBJ databases">
        <authorList>
            <person name="Paterson S."/>
        </authorList>
    </citation>
    <scope>NUCLEOTIDE SEQUENCE [LARGE SCALE GENOMIC DNA]</scope>
</reference>
<comment type="caution">
    <text evidence="1">The sequence shown here is derived from an EMBL/GenBank/DDBJ whole genome shotgun (WGS) entry which is preliminary data.</text>
</comment>
<evidence type="ECO:0000313" key="2">
    <source>
        <dbReference type="Proteomes" id="UP001189180"/>
    </source>
</evidence>
<organism evidence="1 2">
    <name type="scientific">Fasciola hepatica</name>
    <name type="common">Liver fluke</name>
    <dbReference type="NCBI Taxonomy" id="6192"/>
    <lineage>
        <taxon>Eukaryota</taxon>
        <taxon>Metazoa</taxon>
        <taxon>Spiralia</taxon>
        <taxon>Lophotrochozoa</taxon>
        <taxon>Platyhelminthes</taxon>
        <taxon>Trematoda</taxon>
        <taxon>Digenea</taxon>
        <taxon>Plagiorchiida</taxon>
        <taxon>Echinostomata</taxon>
        <taxon>Echinostomatoidea</taxon>
        <taxon>Fasciolidae</taxon>
        <taxon>Fasciola</taxon>
    </lineage>
</organism>
<dbReference type="EMBL" id="CANUEZ050000210">
    <property type="protein sequence ID" value="CAM0512309.1"/>
    <property type="molecule type" value="Genomic_DNA"/>
</dbReference>
<dbReference type="Proteomes" id="UP001189180">
    <property type="component" value="Unassembled WGS sequence"/>
</dbReference>
<dbReference type="AlphaFoldDB" id="A0ABC9HIU0"/>
<keyword evidence="2" id="KW-1185">Reference proteome</keyword>
<proteinExistence type="predicted"/>
<evidence type="ECO:0000313" key="1">
    <source>
        <dbReference type="EMBL" id="CAM0512309.1"/>
    </source>
</evidence>
<sequence>MGCIKPQLVDQNNLKGQTKAQLSLEADLITPAESAVEPKNVLRSTRRDTIKWLNRYSPFTSTAPHRISEYDKAAVTLLYFVAPADTTLGLADLNEWPVKEHIYECPKLASTWTAITELWTNSATTKAARTPTAENVQTTLIHGTMERVVSLYNSGLATARKLVVHELPGPSMQPPEALSCPAPTSNRKEAAGEAIATPRGFYSAGPGTKLTTVLNLCECQWTLTARHETEDSNAIQRLRRHISLP</sequence>
<accession>A0ABC9HIU0</accession>